<reference evidence="1 2" key="1">
    <citation type="submission" date="2020-02" db="EMBL/GenBank/DDBJ databases">
        <authorList>
            <person name="Ferguson B K."/>
        </authorList>
    </citation>
    <scope>NUCLEOTIDE SEQUENCE [LARGE SCALE GENOMIC DNA]</scope>
</reference>
<feature type="non-terminal residue" evidence="1">
    <location>
        <position position="73"/>
    </location>
</feature>
<protein>
    <submittedName>
        <fullName evidence="1">Uncharacterized protein</fullName>
    </submittedName>
</protein>
<evidence type="ECO:0000313" key="2">
    <source>
        <dbReference type="Proteomes" id="UP000479000"/>
    </source>
</evidence>
<accession>A0A6H5FXH0</accession>
<dbReference type="AlphaFoldDB" id="A0A6H5FXH0"/>
<sequence length="73" mass="8636">MSVPSASRSPLVDPNNRENVANFDFVRVLPHRRFHCLRVLPIEFETPDNWLQARLQRSSRIHHSENTRVRFGQ</sequence>
<gene>
    <name evidence="1" type="ORF">NTEN_LOCUS808</name>
</gene>
<name>A0A6H5FXH0_9HEMI</name>
<dbReference type="EMBL" id="CADCXU010001510">
    <property type="protein sequence ID" value="CAA9993979.1"/>
    <property type="molecule type" value="Genomic_DNA"/>
</dbReference>
<evidence type="ECO:0000313" key="1">
    <source>
        <dbReference type="EMBL" id="CAA9993979.1"/>
    </source>
</evidence>
<organism evidence="1 2">
    <name type="scientific">Nesidiocoris tenuis</name>
    <dbReference type="NCBI Taxonomy" id="355587"/>
    <lineage>
        <taxon>Eukaryota</taxon>
        <taxon>Metazoa</taxon>
        <taxon>Ecdysozoa</taxon>
        <taxon>Arthropoda</taxon>
        <taxon>Hexapoda</taxon>
        <taxon>Insecta</taxon>
        <taxon>Pterygota</taxon>
        <taxon>Neoptera</taxon>
        <taxon>Paraneoptera</taxon>
        <taxon>Hemiptera</taxon>
        <taxon>Heteroptera</taxon>
        <taxon>Panheteroptera</taxon>
        <taxon>Cimicomorpha</taxon>
        <taxon>Miridae</taxon>
        <taxon>Dicyphina</taxon>
        <taxon>Nesidiocoris</taxon>
    </lineage>
</organism>
<dbReference type="Proteomes" id="UP000479000">
    <property type="component" value="Unassembled WGS sequence"/>
</dbReference>
<proteinExistence type="predicted"/>
<keyword evidence="2" id="KW-1185">Reference proteome</keyword>